<evidence type="ECO:0000313" key="2">
    <source>
        <dbReference type="EMBL" id="KAG9233322.1"/>
    </source>
</evidence>
<feature type="region of interest" description="Disordered" evidence="1">
    <location>
        <begin position="1"/>
        <end position="33"/>
    </location>
</feature>
<evidence type="ECO:0000313" key="3">
    <source>
        <dbReference type="Proteomes" id="UP000824998"/>
    </source>
</evidence>
<protein>
    <submittedName>
        <fullName evidence="2">Uncharacterized protein</fullName>
    </submittedName>
</protein>
<organism evidence="2 3">
    <name type="scientific">Amylocarpus encephaloides</name>
    <dbReference type="NCBI Taxonomy" id="45428"/>
    <lineage>
        <taxon>Eukaryota</taxon>
        <taxon>Fungi</taxon>
        <taxon>Dikarya</taxon>
        <taxon>Ascomycota</taxon>
        <taxon>Pezizomycotina</taxon>
        <taxon>Leotiomycetes</taxon>
        <taxon>Helotiales</taxon>
        <taxon>Helotiales incertae sedis</taxon>
        <taxon>Amylocarpus</taxon>
    </lineage>
</organism>
<comment type="caution">
    <text evidence="2">The sequence shown here is derived from an EMBL/GenBank/DDBJ whole genome shotgun (WGS) entry which is preliminary data.</text>
</comment>
<dbReference type="OrthoDB" id="5337545at2759"/>
<sequence>MDSTKGKGREQSTSEGEDPMNTGHKDSNQSSLISRIAASATGLTNSAFAAPNSLELHASTQAALSSSGKATSSIAGSSGSLTGAEITRTTAHQGSSHATPGFTQGFRVGHTEAHAHQAEQEFSSFLDGIASFEPSEEAITGSRSHETGVEEAFEYRWARSQPPATVLTQTQSSAAILEQESRDGQEVMAILLQPTSMSEHVDPREYENDLNQNWGLSKDQISQIRAMTREIFAPFEPHTTIPQDDPLHLVPPFEVGRIDQDLGVEDQVAHAREAHLEQWRGVLESYTDEVWGDLLPLVKQAREEVEDIKGQASNVKKPRALKRLEAILGHLRKS</sequence>
<proteinExistence type="predicted"/>
<evidence type="ECO:0000256" key="1">
    <source>
        <dbReference type="SAM" id="MobiDB-lite"/>
    </source>
</evidence>
<dbReference type="Proteomes" id="UP000824998">
    <property type="component" value="Unassembled WGS sequence"/>
</dbReference>
<gene>
    <name evidence="2" type="ORF">BJ875DRAFT_49945</name>
</gene>
<dbReference type="AlphaFoldDB" id="A0A9P8C4N1"/>
<name>A0A9P8C4N1_9HELO</name>
<feature type="compositionally biased region" description="Basic and acidic residues" evidence="1">
    <location>
        <begin position="1"/>
        <end position="12"/>
    </location>
</feature>
<keyword evidence="3" id="KW-1185">Reference proteome</keyword>
<dbReference type="EMBL" id="MU251506">
    <property type="protein sequence ID" value="KAG9233322.1"/>
    <property type="molecule type" value="Genomic_DNA"/>
</dbReference>
<accession>A0A9P8C4N1</accession>
<reference evidence="2" key="1">
    <citation type="journal article" date="2021" name="IMA Fungus">
        <title>Genomic characterization of three marine fungi, including Emericellopsis atlantica sp. nov. with signatures of a generalist lifestyle and marine biomass degradation.</title>
        <authorList>
            <person name="Hagestad O.C."/>
            <person name="Hou L."/>
            <person name="Andersen J.H."/>
            <person name="Hansen E.H."/>
            <person name="Altermark B."/>
            <person name="Li C."/>
            <person name="Kuhnert E."/>
            <person name="Cox R.J."/>
            <person name="Crous P.W."/>
            <person name="Spatafora J.W."/>
            <person name="Lail K."/>
            <person name="Amirebrahimi M."/>
            <person name="Lipzen A."/>
            <person name="Pangilinan J."/>
            <person name="Andreopoulos W."/>
            <person name="Hayes R.D."/>
            <person name="Ng V."/>
            <person name="Grigoriev I.V."/>
            <person name="Jackson S.A."/>
            <person name="Sutton T.D.S."/>
            <person name="Dobson A.D.W."/>
            <person name="Rama T."/>
        </authorList>
    </citation>
    <scope>NUCLEOTIDE SEQUENCE</scope>
    <source>
        <strain evidence="2">TRa018bII</strain>
    </source>
</reference>